<reference evidence="2" key="1">
    <citation type="journal article" date="2019" name="Int. J. Syst. Evol. Microbiol.">
        <title>The Global Catalogue of Microorganisms (GCM) 10K type strain sequencing project: providing services to taxonomists for standard genome sequencing and annotation.</title>
        <authorList>
            <consortium name="The Broad Institute Genomics Platform"/>
            <consortium name="The Broad Institute Genome Sequencing Center for Infectious Disease"/>
            <person name="Wu L."/>
            <person name="Ma J."/>
        </authorList>
    </citation>
    <scope>NUCLEOTIDE SEQUENCE [LARGE SCALE GENOMIC DNA]</scope>
    <source>
        <strain evidence="2">CCM 9147</strain>
    </source>
</reference>
<name>A0ABW4DIP0_9BACL</name>
<gene>
    <name evidence="1" type="ORF">ACFQ5D_15545</name>
</gene>
<dbReference type="EMBL" id="JBHTNZ010000022">
    <property type="protein sequence ID" value="MFD1462790.1"/>
    <property type="molecule type" value="Genomic_DNA"/>
</dbReference>
<protein>
    <submittedName>
        <fullName evidence="1">DUF3139 domain-containing protein</fullName>
    </submittedName>
</protein>
<accession>A0ABW4DIP0</accession>
<dbReference type="RefSeq" id="WP_229525021.1">
    <property type="nucleotide sequence ID" value="NZ_JAFFQR010000084.1"/>
</dbReference>
<proteinExistence type="predicted"/>
<dbReference type="InterPro" id="IPR021486">
    <property type="entry name" value="DUF3139"/>
</dbReference>
<evidence type="ECO:0000313" key="1">
    <source>
        <dbReference type="EMBL" id="MFD1462790.1"/>
    </source>
</evidence>
<sequence>MKKKIIVLVVVLGLVIIAFVGVRTFFLGSSEVKNQIAKEGKESLINSESYKPDDILSVEGVYSYKTGTYDVQVRFSDEPEVYYTYSKESDSKFQQVGTTNLEGKHLKEEFNRQ</sequence>
<comment type="caution">
    <text evidence="1">The sequence shown here is derived from an EMBL/GenBank/DDBJ whole genome shotgun (WGS) entry which is preliminary data.</text>
</comment>
<keyword evidence="2" id="KW-1185">Reference proteome</keyword>
<evidence type="ECO:0000313" key="2">
    <source>
        <dbReference type="Proteomes" id="UP001597340"/>
    </source>
</evidence>
<dbReference type="Proteomes" id="UP001597340">
    <property type="component" value="Unassembled WGS sequence"/>
</dbReference>
<dbReference type="Pfam" id="PF11337">
    <property type="entry name" value="DUF3139"/>
    <property type="match status" value="1"/>
</dbReference>
<organism evidence="1 2">
    <name type="scientific">Paenibacillus farraposensis</name>
    <dbReference type="NCBI Taxonomy" id="2807095"/>
    <lineage>
        <taxon>Bacteria</taxon>
        <taxon>Bacillati</taxon>
        <taxon>Bacillota</taxon>
        <taxon>Bacilli</taxon>
        <taxon>Bacillales</taxon>
        <taxon>Paenibacillaceae</taxon>
        <taxon>Paenibacillus</taxon>
    </lineage>
</organism>